<dbReference type="CDD" id="cd06225">
    <property type="entry name" value="HAMP"/>
    <property type="match status" value="1"/>
</dbReference>
<evidence type="ECO:0000256" key="11">
    <source>
        <dbReference type="ARBA" id="ARBA00022840"/>
    </source>
</evidence>
<dbReference type="RefSeq" id="WP_107395198.1">
    <property type="nucleotide sequence ID" value="NZ_PHHF01000054.1"/>
</dbReference>
<dbReference type="SMART" id="SM00387">
    <property type="entry name" value="HATPase_c"/>
    <property type="match status" value="1"/>
</dbReference>
<evidence type="ECO:0000256" key="5">
    <source>
        <dbReference type="ARBA" id="ARBA00022519"/>
    </source>
</evidence>
<keyword evidence="10 18" id="KW-0418">Kinase</keyword>
<evidence type="ECO:0000259" key="17">
    <source>
        <dbReference type="PROSITE" id="PS50885"/>
    </source>
</evidence>
<dbReference type="InterPro" id="IPR003594">
    <property type="entry name" value="HATPase_dom"/>
</dbReference>
<dbReference type="Gene3D" id="3.30.565.10">
    <property type="entry name" value="Histidine kinase-like ATPase, C-terminal domain"/>
    <property type="match status" value="1"/>
</dbReference>
<evidence type="ECO:0000256" key="12">
    <source>
        <dbReference type="ARBA" id="ARBA00022989"/>
    </source>
</evidence>
<accession>A0A2T4HU52</accession>
<dbReference type="EMBL" id="PHHF01000054">
    <property type="protein sequence ID" value="PTD19331.1"/>
    <property type="molecule type" value="Genomic_DNA"/>
</dbReference>
<feature type="domain" description="HAMP" evidence="17">
    <location>
        <begin position="189"/>
        <end position="241"/>
    </location>
</feature>
<dbReference type="PROSITE" id="PS50885">
    <property type="entry name" value="HAMP"/>
    <property type="match status" value="1"/>
</dbReference>
<dbReference type="InterPro" id="IPR003660">
    <property type="entry name" value="HAMP_dom"/>
</dbReference>
<comment type="catalytic activity">
    <reaction evidence="1">
        <text>ATP + protein L-histidine = ADP + protein N-phospho-L-histidine.</text>
        <dbReference type="EC" id="2.7.13.3"/>
    </reaction>
</comment>
<evidence type="ECO:0000256" key="13">
    <source>
        <dbReference type="ARBA" id="ARBA00023012"/>
    </source>
</evidence>
<dbReference type="InterPro" id="IPR036890">
    <property type="entry name" value="HATPase_C_sf"/>
</dbReference>
<evidence type="ECO:0000256" key="8">
    <source>
        <dbReference type="ARBA" id="ARBA00022692"/>
    </source>
</evidence>
<keyword evidence="6" id="KW-0597">Phosphoprotein</keyword>
<dbReference type="InterPro" id="IPR050980">
    <property type="entry name" value="2C_sensor_his_kinase"/>
</dbReference>
<evidence type="ECO:0000256" key="3">
    <source>
        <dbReference type="ARBA" id="ARBA00012438"/>
    </source>
</evidence>
<dbReference type="PRINTS" id="PR00344">
    <property type="entry name" value="BCTRLSENSOR"/>
</dbReference>
<dbReference type="CDD" id="cd00075">
    <property type="entry name" value="HATPase"/>
    <property type="match status" value="1"/>
</dbReference>
<dbReference type="GO" id="GO:0000155">
    <property type="term" value="F:phosphorelay sensor kinase activity"/>
    <property type="evidence" value="ECO:0007669"/>
    <property type="project" value="InterPro"/>
</dbReference>
<keyword evidence="9" id="KW-0547">Nucleotide-binding</keyword>
<evidence type="ECO:0000256" key="9">
    <source>
        <dbReference type="ARBA" id="ARBA00022741"/>
    </source>
</evidence>
<dbReference type="PROSITE" id="PS50109">
    <property type="entry name" value="HIS_KIN"/>
    <property type="match status" value="1"/>
</dbReference>
<evidence type="ECO:0000256" key="4">
    <source>
        <dbReference type="ARBA" id="ARBA00022475"/>
    </source>
</evidence>
<dbReference type="SMART" id="SM00388">
    <property type="entry name" value="HisKA"/>
    <property type="match status" value="1"/>
</dbReference>
<sequence>MRLPRPRGLPIFWQTLLLVLASLAASQIVTLAMFVVLDPPRPDFNRLGDVADALAGGRRERGDRERVLIVQDRRPMPVQAPGMTSDPAFTRRLADRLGRPEAQVRLFFEPDQRASFGNDRHRHGDRLVPMRRGEPLFFGTVTAAVERADGWRVVNTPPRPLIAAWQRRILLWFALSAIALLPLAWWFARRLTRPIRRFADAAERMGHDPLAPRVAEEGPAELRQTAHALNLMQERIAAYVAERTAMIGAIAHDLRTPLARIAFRIEAAPDDVRDKVQADIEQMRAMIAATIGFVRGSTSSNEIADVELGSLLEGLAHDEADMGRPVSVGRIDPVQVRGDRLALARLFQNLIDNGVAYGERVELSLIREGQEAVAIVADRGAGIDESQIDRLFQPFERGDPSRNRQTGGIGLGLTIARSIAREHGGTLILRNRAGGGLEAVCRLPVRNAGA</sequence>
<evidence type="ECO:0000313" key="18">
    <source>
        <dbReference type="EMBL" id="PTD19331.1"/>
    </source>
</evidence>
<name>A0A2T4HU52_9SPHN</name>
<dbReference type="CDD" id="cd00082">
    <property type="entry name" value="HisKA"/>
    <property type="match status" value="1"/>
</dbReference>
<dbReference type="EC" id="2.7.13.3" evidence="3"/>
<keyword evidence="19" id="KW-1185">Reference proteome</keyword>
<dbReference type="GO" id="GO:0005524">
    <property type="term" value="F:ATP binding"/>
    <property type="evidence" value="ECO:0007669"/>
    <property type="project" value="UniProtKB-KW"/>
</dbReference>
<evidence type="ECO:0000256" key="1">
    <source>
        <dbReference type="ARBA" id="ARBA00000085"/>
    </source>
</evidence>
<comment type="caution">
    <text evidence="18">The sequence shown here is derived from an EMBL/GenBank/DDBJ whole genome shotgun (WGS) entry which is preliminary data.</text>
</comment>
<evidence type="ECO:0000259" key="16">
    <source>
        <dbReference type="PROSITE" id="PS50109"/>
    </source>
</evidence>
<keyword evidence="5" id="KW-0997">Cell inner membrane</keyword>
<keyword evidence="4" id="KW-1003">Cell membrane</keyword>
<evidence type="ECO:0000313" key="19">
    <source>
        <dbReference type="Proteomes" id="UP000241206"/>
    </source>
</evidence>
<feature type="transmembrane region" description="Helical" evidence="15">
    <location>
        <begin position="169"/>
        <end position="188"/>
    </location>
</feature>
<dbReference type="InterPro" id="IPR005467">
    <property type="entry name" value="His_kinase_dom"/>
</dbReference>
<gene>
    <name evidence="18" type="ORF">CV103_13290</name>
</gene>
<dbReference type="Gene3D" id="1.10.287.130">
    <property type="match status" value="1"/>
</dbReference>
<evidence type="ECO:0000256" key="7">
    <source>
        <dbReference type="ARBA" id="ARBA00022679"/>
    </source>
</evidence>
<dbReference type="PANTHER" id="PTHR44936:SF5">
    <property type="entry name" value="SENSOR HISTIDINE KINASE ENVZ"/>
    <property type="match status" value="1"/>
</dbReference>
<dbReference type="Pfam" id="PF02518">
    <property type="entry name" value="HATPase_c"/>
    <property type="match status" value="1"/>
</dbReference>
<keyword evidence="11" id="KW-0067">ATP-binding</keyword>
<feature type="domain" description="Histidine kinase" evidence="16">
    <location>
        <begin position="249"/>
        <end position="447"/>
    </location>
</feature>
<comment type="subcellular location">
    <subcellularLocation>
        <location evidence="2">Cell inner membrane</location>
        <topology evidence="2">Multi-pass membrane protein</topology>
    </subcellularLocation>
</comment>
<keyword evidence="12 15" id="KW-1133">Transmembrane helix</keyword>
<dbReference type="Proteomes" id="UP000241206">
    <property type="component" value="Unassembled WGS sequence"/>
</dbReference>
<dbReference type="SUPFAM" id="SSF55874">
    <property type="entry name" value="ATPase domain of HSP90 chaperone/DNA topoisomerase II/histidine kinase"/>
    <property type="match status" value="1"/>
</dbReference>
<evidence type="ECO:0000256" key="14">
    <source>
        <dbReference type="ARBA" id="ARBA00023136"/>
    </source>
</evidence>
<organism evidence="18 19">
    <name type="scientific">Edaphosphingomonas fennica</name>
    <dbReference type="NCBI Taxonomy" id="114404"/>
    <lineage>
        <taxon>Bacteria</taxon>
        <taxon>Pseudomonadati</taxon>
        <taxon>Pseudomonadota</taxon>
        <taxon>Alphaproteobacteria</taxon>
        <taxon>Sphingomonadales</taxon>
        <taxon>Rhizorhabdaceae</taxon>
        <taxon>Edaphosphingomonas</taxon>
    </lineage>
</organism>
<keyword evidence="7" id="KW-0808">Transferase</keyword>
<proteinExistence type="predicted"/>
<dbReference type="SMART" id="SM00304">
    <property type="entry name" value="HAMP"/>
    <property type="match status" value="1"/>
</dbReference>
<evidence type="ECO:0000256" key="10">
    <source>
        <dbReference type="ARBA" id="ARBA00022777"/>
    </source>
</evidence>
<evidence type="ECO:0000256" key="6">
    <source>
        <dbReference type="ARBA" id="ARBA00022553"/>
    </source>
</evidence>
<dbReference type="AlphaFoldDB" id="A0A2T4HU52"/>
<dbReference type="InterPro" id="IPR003661">
    <property type="entry name" value="HisK_dim/P_dom"/>
</dbReference>
<reference evidence="18 19" key="1">
    <citation type="submission" date="2017-11" db="EMBL/GenBank/DDBJ databases">
        <title>Sphingomonas oleivorans sp. nov., isolated from oil-contaminated soil.</title>
        <authorList>
            <person name="Wang L."/>
            <person name="Chen L."/>
        </authorList>
    </citation>
    <scope>NUCLEOTIDE SEQUENCE [LARGE SCALE GENOMIC DNA]</scope>
    <source>
        <strain evidence="18 19">K101</strain>
    </source>
</reference>
<keyword evidence="13" id="KW-0902">Two-component regulatory system</keyword>
<dbReference type="PANTHER" id="PTHR44936">
    <property type="entry name" value="SENSOR PROTEIN CREC"/>
    <property type="match status" value="1"/>
</dbReference>
<evidence type="ECO:0000256" key="15">
    <source>
        <dbReference type="SAM" id="Phobius"/>
    </source>
</evidence>
<dbReference type="InterPro" id="IPR004358">
    <property type="entry name" value="Sig_transdc_His_kin-like_C"/>
</dbReference>
<evidence type="ECO:0000256" key="2">
    <source>
        <dbReference type="ARBA" id="ARBA00004429"/>
    </source>
</evidence>
<dbReference type="Pfam" id="PF00672">
    <property type="entry name" value="HAMP"/>
    <property type="match status" value="1"/>
</dbReference>
<dbReference type="SUPFAM" id="SSF158472">
    <property type="entry name" value="HAMP domain-like"/>
    <property type="match status" value="1"/>
</dbReference>
<feature type="transmembrane region" description="Helical" evidence="15">
    <location>
        <begin position="12"/>
        <end position="37"/>
    </location>
</feature>
<keyword evidence="8 15" id="KW-0812">Transmembrane</keyword>
<dbReference type="InterPro" id="IPR036097">
    <property type="entry name" value="HisK_dim/P_sf"/>
</dbReference>
<protein>
    <recommendedName>
        <fullName evidence="3">histidine kinase</fullName>
        <ecNumber evidence="3">2.7.13.3</ecNumber>
    </recommendedName>
</protein>
<dbReference type="SUPFAM" id="SSF47384">
    <property type="entry name" value="Homodimeric domain of signal transducing histidine kinase"/>
    <property type="match status" value="1"/>
</dbReference>
<dbReference type="GO" id="GO:0005886">
    <property type="term" value="C:plasma membrane"/>
    <property type="evidence" value="ECO:0007669"/>
    <property type="project" value="UniProtKB-SubCell"/>
</dbReference>
<keyword evidence="14 15" id="KW-0472">Membrane</keyword>